<evidence type="ECO:0000313" key="1">
    <source>
        <dbReference type="EMBL" id="OGN07141.1"/>
    </source>
</evidence>
<organism evidence="1 2">
    <name type="scientific">Candidatus Yanofskybacteria bacterium RIFCSPHIGHO2_02_FULL_38_22b</name>
    <dbReference type="NCBI Taxonomy" id="1802673"/>
    <lineage>
        <taxon>Bacteria</taxon>
        <taxon>Candidatus Yanofskyibacteriota</taxon>
    </lineage>
</organism>
<dbReference type="PANTHER" id="PTHR34047:SF8">
    <property type="entry name" value="PROTEIN YKFC"/>
    <property type="match status" value="1"/>
</dbReference>
<dbReference type="Proteomes" id="UP000176834">
    <property type="component" value="Unassembled WGS sequence"/>
</dbReference>
<dbReference type="InterPro" id="IPR043502">
    <property type="entry name" value="DNA/RNA_pol_sf"/>
</dbReference>
<reference evidence="1 2" key="1">
    <citation type="journal article" date="2016" name="Nat. Commun.">
        <title>Thousands of microbial genomes shed light on interconnected biogeochemical processes in an aquifer system.</title>
        <authorList>
            <person name="Anantharaman K."/>
            <person name="Brown C.T."/>
            <person name="Hug L.A."/>
            <person name="Sharon I."/>
            <person name="Castelle C.J."/>
            <person name="Probst A.J."/>
            <person name="Thomas B.C."/>
            <person name="Singh A."/>
            <person name="Wilkins M.J."/>
            <person name="Karaoz U."/>
            <person name="Brodie E.L."/>
            <person name="Williams K.H."/>
            <person name="Hubbard S.S."/>
            <person name="Banfield J.F."/>
        </authorList>
    </citation>
    <scope>NUCLEOTIDE SEQUENCE [LARGE SCALE GENOMIC DNA]</scope>
</reference>
<protein>
    <recommendedName>
        <fullName evidence="3">Reverse transcriptase domain-containing protein</fullName>
    </recommendedName>
</protein>
<dbReference type="InterPro" id="IPR051083">
    <property type="entry name" value="GrpII_Intron_Splice-Mob/Def"/>
</dbReference>
<accession>A0A1F8F1Y1</accession>
<dbReference type="EMBL" id="MGJN01000009">
    <property type="protein sequence ID" value="OGN07141.1"/>
    <property type="molecule type" value="Genomic_DNA"/>
</dbReference>
<proteinExistence type="predicted"/>
<dbReference type="AlphaFoldDB" id="A0A1F8F1Y1"/>
<dbReference type="SUPFAM" id="SSF56672">
    <property type="entry name" value="DNA/RNA polymerases"/>
    <property type="match status" value="1"/>
</dbReference>
<gene>
    <name evidence="1" type="ORF">A3B86_01890</name>
</gene>
<name>A0A1F8F1Y1_9BACT</name>
<evidence type="ECO:0008006" key="3">
    <source>
        <dbReference type="Google" id="ProtNLM"/>
    </source>
</evidence>
<comment type="caution">
    <text evidence="1">The sequence shown here is derived from an EMBL/GenBank/DDBJ whole genome shotgun (WGS) entry which is preliminary data.</text>
</comment>
<dbReference type="PANTHER" id="PTHR34047">
    <property type="entry name" value="NUCLEAR INTRON MATURASE 1, MITOCHONDRIAL-RELATED"/>
    <property type="match status" value="1"/>
</dbReference>
<evidence type="ECO:0000313" key="2">
    <source>
        <dbReference type="Proteomes" id="UP000176834"/>
    </source>
</evidence>
<sequence>MAWKEFKKGKTSKQDVQEFEFNLEDNIFQLYEDLKDKSYVHSPYVSFYVTDPKLRHIHKACVRDRVLHHAIFRILYQIFDRKFIYDSYSCRLVKGTHWAVNRLESFIRKSSCNNNGLIYALKCDVRKFFDSIDKANLKKIIANKIKDTDSLWLISKILDSFSKTPGTGTCF</sequence>